<protein>
    <submittedName>
        <fullName evidence="1">Uncharacterized protein</fullName>
    </submittedName>
</protein>
<evidence type="ECO:0000313" key="2">
    <source>
        <dbReference type="Proteomes" id="UP000070444"/>
    </source>
</evidence>
<sequence length="259" mass="30127">MHKLIAKKTGRELVISGFHPENNEYEFTSLSDYFDEPSFLDGISAISAKEFNTTCESKIQVISKGRWGVWDPKVDQIKDLVNEIDSVVDECLMIKGHSPSYLYYWSDFFVKDYPEIKEKSLKNFKLTKKVLDKAKKYKIDNGLNKEKYLTIHLRRGDYEKHCKRLAHLNGKAFSFNQLFGKFPVLIPEDPYNDHCFPSIETIVKVIDVAISKLPSKPKSIFLMHNANRKELEELLPLLSKRFDKVLQFKPSNNIGNDWK</sequence>
<organism evidence="1 2">
    <name type="scientific">Conidiobolus coronatus (strain ATCC 28846 / CBS 209.66 / NRRL 28638)</name>
    <name type="common">Delacroixia coronata</name>
    <dbReference type="NCBI Taxonomy" id="796925"/>
    <lineage>
        <taxon>Eukaryota</taxon>
        <taxon>Fungi</taxon>
        <taxon>Fungi incertae sedis</taxon>
        <taxon>Zoopagomycota</taxon>
        <taxon>Entomophthoromycotina</taxon>
        <taxon>Entomophthoromycetes</taxon>
        <taxon>Entomophthorales</taxon>
        <taxon>Ancylistaceae</taxon>
        <taxon>Conidiobolus</taxon>
    </lineage>
</organism>
<dbReference type="EMBL" id="KQ964481">
    <property type="protein sequence ID" value="KXN71189.1"/>
    <property type="molecule type" value="Genomic_DNA"/>
</dbReference>
<keyword evidence="2" id="KW-1185">Reference proteome</keyword>
<gene>
    <name evidence="1" type="ORF">CONCODRAFT_6148</name>
</gene>
<dbReference type="Proteomes" id="UP000070444">
    <property type="component" value="Unassembled WGS sequence"/>
</dbReference>
<dbReference type="AlphaFoldDB" id="A0A137P889"/>
<feature type="non-terminal residue" evidence="1">
    <location>
        <position position="259"/>
    </location>
</feature>
<proteinExistence type="predicted"/>
<accession>A0A137P889</accession>
<dbReference type="Gene3D" id="3.40.50.11350">
    <property type="match status" value="1"/>
</dbReference>
<name>A0A137P889_CONC2</name>
<reference evidence="1 2" key="1">
    <citation type="journal article" date="2015" name="Genome Biol. Evol.">
        <title>Phylogenomic analyses indicate that early fungi evolved digesting cell walls of algal ancestors of land plants.</title>
        <authorList>
            <person name="Chang Y."/>
            <person name="Wang S."/>
            <person name="Sekimoto S."/>
            <person name="Aerts A.L."/>
            <person name="Choi C."/>
            <person name="Clum A."/>
            <person name="LaButti K.M."/>
            <person name="Lindquist E.A."/>
            <person name="Yee Ngan C."/>
            <person name="Ohm R.A."/>
            <person name="Salamov A.A."/>
            <person name="Grigoriev I.V."/>
            <person name="Spatafora J.W."/>
            <person name="Berbee M.L."/>
        </authorList>
    </citation>
    <scope>NUCLEOTIDE SEQUENCE [LARGE SCALE GENOMIC DNA]</scope>
    <source>
        <strain evidence="1 2">NRRL 28638</strain>
    </source>
</reference>
<evidence type="ECO:0000313" key="1">
    <source>
        <dbReference type="EMBL" id="KXN71189.1"/>
    </source>
</evidence>
<dbReference type="OrthoDB" id="2559662at2759"/>